<proteinExistence type="predicted"/>
<dbReference type="CDD" id="cd11655">
    <property type="entry name" value="rap1_myb-like"/>
    <property type="match status" value="1"/>
</dbReference>
<sequence length="443" mass="49330">MQKSVAAAPKRHRNRFTPADDQNLIKFLAENDVDESRRKGSKILYMALGTEPDQYPWASSHSWLSWRAYYRKNQTYFNRKIFTYQQDQAKTRAEIRTTASDSRLDPNAAVSVAQHNTEPSPSVLCITFAEFQRQMEASISAMAVDDANRREDNLPQAKHSTPSLSRPAASAERSTAIQSPLFSSSSPPFEKYLCQGRDTGTAMQLDAREDLLCVDEGSEEQSAAALDGVKAVSLGDRDNNNADSIPKFYDEEIEYADTPPPEPIPGSPSPPFNLIGRKDSEMDVDTEHSSHRAEIHMDAEMNEALDALDHDMDDGEWKEEMGLTATQWHDDGEGENALNSHGSADLPKPNVSAYDDSEFGLRLVDGDLNVDVYDGKVTNHQDASAQTDEEDEAPKLANGVCRCQNRAISRADTERREQEQAFLLLIVLLHQMIFGPSEATNDL</sequence>
<accession>A0A8H5GHE3</accession>
<reference evidence="2 3" key="1">
    <citation type="journal article" date="2020" name="ISME J.">
        <title>Uncovering the hidden diversity of litter-decomposition mechanisms in mushroom-forming fungi.</title>
        <authorList>
            <person name="Floudas D."/>
            <person name="Bentzer J."/>
            <person name="Ahren D."/>
            <person name="Johansson T."/>
            <person name="Persson P."/>
            <person name="Tunlid A."/>
        </authorList>
    </citation>
    <scope>NUCLEOTIDE SEQUENCE [LARGE SCALE GENOMIC DNA]</scope>
    <source>
        <strain evidence="2 3">CBS 291.85</strain>
    </source>
</reference>
<comment type="caution">
    <text evidence="2">The sequence shown here is derived from an EMBL/GenBank/DDBJ whole genome shotgun (WGS) entry which is preliminary data.</text>
</comment>
<dbReference type="AlphaFoldDB" id="A0A8H5GHE3"/>
<evidence type="ECO:0000256" key="1">
    <source>
        <dbReference type="SAM" id="MobiDB-lite"/>
    </source>
</evidence>
<organism evidence="2 3">
    <name type="scientific">Tetrapyrgos nigripes</name>
    <dbReference type="NCBI Taxonomy" id="182062"/>
    <lineage>
        <taxon>Eukaryota</taxon>
        <taxon>Fungi</taxon>
        <taxon>Dikarya</taxon>
        <taxon>Basidiomycota</taxon>
        <taxon>Agaricomycotina</taxon>
        <taxon>Agaricomycetes</taxon>
        <taxon>Agaricomycetidae</taxon>
        <taxon>Agaricales</taxon>
        <taxon>Marasmiineae</taxon>
        <taxon>Marasmiaceae</taxon>
        <taxon>Tetrapyrgos</taxon>
    </lineage>
</organism>
<gene>
    <name evidence="2" type="ORF">D9758_011023</name>
</gene>
<dbReference type="Gene3D" id="1.10.10.60">
    <property type="entry name" value="Homeodomain-like"/>
    <property type="match status" value="1"/>
</dbReference>
<name>A0A8H5GHE3_9AGAR</name>
<dbReference type="OrthoDB" id="435460at2759"/>
<keyword evidence="3" id="KW-1185">Reference proteome</keyword>
<evidence type="ECO:0000313" key="3">
    <source>
        <dbReference type="Proteomes" id="UP000559256"/>
    </source>
</evidence>
<protein>
    <recommendedName>
        <fullName evidence="4">Rap1 Myb domain-containing protein</fullName>
    </recommendedName>
</protein>
<evidence type="ECO:0000313" key="2">
    <source>
        <dbReference type="EMBL" id="KAF5365119.1"/>
    </source>
</evidence>
<dbReference type="Proteomes" id="UP000559256">
    <property type="component" value="Unassembled WGS sequence"/>
</dbReference>
<dbReference type="EMBL" id="JAACJM010000029">
    <property type="protein sequence ID" value="KAF5365119.1"/>
    <property type="molecule type" value="Genomic_DNA"/>
</dbReference>
<evidence type="ECO:0008006" key="4">
    <source>
        <dbReference type="Google" id="ProtNLM"/>
    </source>
</evidence>
<feature type="region of interest" description="Disordered" evidence="1">
    <location>
        <begin position="149"/>
        <end position="182"/>
    </location>
</feature>